<evidence type="ECO:0000313" key="3">
    <source>
        <dbReference type="EMBL" id="KLD96517.1"/>
    </source>
</evidence>
<dbReference type="PATRIC" id="fig|1447256.3.peg.2307"/>
<evidence type="ECO:0000313" key="4">
    <source>
        <dbReference type="Proteomes" id="UP000035514"/>
    </source>
</evidence>
<protein>
    <submittedName>
        <fullName evidence="3">Formate dehydrogenase</fullName>
    </submittedName>
</protein>
<evidence type="ECO:0000256" key="1">
    <source>
        <dbReference type="ARBA" id="ARBA00022505"/>
    </source>
</evidence>
<accession>A0A0G9JX21</accession>
<dbReference type="InterPro" id="IPR006311">
    <property type="entry name" value="TAT_signal"/>
</dbReference>
<dbReference type="PROSITE" id="PS51318">
    <property type="entry name" value="TAT"/>
    <property type="match status" value="1"/>
</dbReference>
<dbReference type="InterPro" id="IPR019546">
    <property type="entry name" value="TAT_signal_bac_arc"/>
</dbReference>
<feature type="signal peptide" evidence="2">
    <location>
        <begin position="1"/>
        <end position="30"/>
    </location>
</feature>
<comment type="caution">
    <text evidence="3">The sequence shown here is derived from an EMBL/GenBank/DDBJ whole genome shotgun (WGS) entry which is preliminary data.</text>
</comment>
<keyword evidence="1" id="KW-0500">Molybdenum</keyword>
<dbReference type="NCBIfam" id="TIGR01409">
    <property type="entry name" value="TAT_signal_seq"/>
    <property type="match status" value="1"/>
</dbReference>
<gene>
    <name evidence="3" type="ORF">AA20_11775</name>
</gene>
<proteinExistence type="predicted"/>
<reference evidence="3 4" key="1">
    <citation type="submission" date="2014-01" db="EMBL/GenBank/DDBJ databases">
        <title>Development of a Comparative Genomic Fingerprinting Assay for High Resolution Genotyping of Arcobacter butzleri.</title>
        <authorList>
            <person name="Webb A.L."/>
            <person name="Inglis G.D."/>
            <person name="Kruczkiewicz P."/>
            <person name="Selinger L.B."/>
            <person name="Taboada E.N."/>
        </authorList>
    </citation>
    <scope>NUCLEOTIDE SEQUENCE [LARGE SCALE GENOMIC DNA]</scope>
    <source>
        <strain evidence="3 4">L348</strain>
    </source>
</reference>
<dbReference type="EMBL" id="JAIQ01000168">
    <property type="protein sequence ID" value="KLD96517.1"/>
    <property type="molecule type" value="Genomic_DNA"/>
</dbReference>
<dbReference type="AlphaFoldDB" id="A0A0G9JX21"/>
<name>A0A0G9JX21_9BACT</name>
<feature type="chain" id="PRO_5002578303" evidence="2">
    <location>
        <begin position="31"/>
        <end position="75"/>
    </location>
</feature>
<evidence type="ECO:0000256" key="2">
    <source>
        <dbReference type="SAM" id="SignalP"/>
    </source>
</evidence>
<sequence>MSDKLNDRRNFIKRASIAASVLAGSVVATAATSENKARGAGSNVGNGVVVWDFQNLQELSKLWDMMKLQVEMQSL</sequence>
<keyword evidence="2" id="KW-0732">Signal</keyword>
<dbReference type="Proteomes" id="UP000035514">
    <property type="component" value="Unassembled WGS sequence"/>
</dbReference>
<organism evidence="3 4">
    <name type="scientific">Aliarcobacter butzleri L348</name>
    <dbReference type="NCBI Taxonomy" id="1447256"/>
    <lineage>
        <taxon>Bacteria</taxon>
        <taxon>Pseudomonadati</taxon>
        <taxon>Campylobacterota</taxon>
        <taxon>Epsilonproteobacteria</taxon>
        <taxon>Campylobacterales</taxon>
        <taxon>Arcobacteraceae</taxon>
        <taxon>Aliarcobacter</taxon>
    </lineage>
</organism>